<evidence type="ECO:0000313" key="3">
    <source>
        <dbReference type="Proteomes" id="UP000576368"/>
    </source>
</evidence>
<dbReference type="EMBL" id="CP043839">
    <property type="protein sequence ID" value="WOF11695.1"/>
    <property type="molecule type" value="Genomic_DNA"/>
</dbReference>
<proteinExistence type="predicted"/>
<dbReference type="Proteomes" id="UP000576368">
    <property type="component" value="Unassembled WGS sequence"/>
</dbReference>
<reference evidence="2 4" key="1">
    <citation type="submission" date="2019-09" db="EMBL/GenBank/DDBJ databases">
        <title>Butyricimonas paravirosa DSM 105722 (=214-4 = JCM 18677 = CCUG 65563).</title>
        <authorList>
            <person name="Le Roy T."/>
            <person name="Cani P.D."/>
        </authorList>
    </citation>
    <scope>NUCLEOTIDE SEQUENCE [LARGE SCALE GENOMIC DNA]</scope>
    <source>
        <strain evidence="2 4">DSM 105722</strain>
    </source>
</reference>
<sequence length="68" mass="8142">MKKNTNHFERLSQAQQAENALKEHRKRVGEVEYVTISGRTTFEFPVSLSEEEREIRIENYKKRHKPLV</sequence>
<organism evidence="1 3">
    <name type="scientific">Butyricimonas paravirosa</name>
    <dbReference type="NCBI Taxonomy" id="1472417"/>
    <lineage>
        <taxon>Bacteria</taxon>
        <taxon>Pseudomonadati</taxon>
        <taxon>Bacteroidota</taxon>
        <taxon>Bacteroidia</taxon>
        <taxon>Bacteroidales</taxon>
        <taxon>Odoribacteraceae</taxon>
        <taxon>Butyricimonas</taxon>
    </lineage>
</organism>
<accession>A0A7X5YG10</accession>
<gene>
    <name evidence="2" type="ORF">F1644_05175</name>
    <name evidence="1" type="ORF">GGR15_003871</name>
</gene>
<name>A0A7X5YG10_9BACT</name>
<keyword evidence="4" id="KW-1185">Reference proteome</keyword>
<dbReference type="AlphaFoldDB" id="A0A7X5YG10"/>
<dbReference type="Proteomes" id="UP001302374">
    <property type="component" value="Chromosome"/>
</dbReference>
<evidence type="ECO:0000313" key="1">
    <source>
        <dbReference type="EMBL" id="NJC20226.1"/>
    </source>
</evidence>
<dbReference type="EMBL" id="JAATLI010000016">
    <property type="protein sequence ID" value="NJC20226.1"/>
    <property type="molecule type" value="Genomic_DNA"/>
</dbReference>
<reference evidence="1 3" key="2">
    <citation type="submission" date="2020-03" db="EMBL/GenBank/DDBJ databases">
        <title>Genomic Encyclopedia of Type Strains, Phase IV (KMG-IV): sequencing the most valuable type-strain genomes for metagenomic binning, comparative biology and taxonomic classification.</title>
        <authorList>
            <person name="Goeker M."/>
        </authorList>
    </citation>
    <scope>NUCLEOTIDE SEQUENCE [LARGE SCALE GENOMIC DNA]</scope>
    <source>
        <strain evidence="1 3">DSM 105722</strain>
    </source>
</reference>
<evidence type="ECO:0000313" key="2">
    <source>
        <dbReference type="EMBL" id="WOF11695.1"/>
    </source>
</evidence>
<dbReference type="GeneID" id="86890665"/>
<evidence type="ECO:0000313" key="4">
    <source>
        <dbReference type="Proteomes" id="UP001302374"/>
    </source>
</evidence>
<dbReference type="RefSeq" id="WP_087422055.1">
    <property type="nucleotide sequence ID" value="NZ_BMPA01000015.1"/>
</dbReference>
<protein>
    <submittedName>
        <fullName evidence="1">Uncharacterized protein</fullName>
    </submittedName>
</protein>